<gene>
    <name evidence="2" type="ORF">IE81DRAFT_324537</name>
</gene>
<name>A0A316VV94_9BASI</name>
<dbReference type="SUPFAM" id="SSF51735">
    <property type="entry name" value="NAD(P)-binding Rossmann-fold domains"/>
    <property type="match status" value="1"/>
</dbReference>
<dbReference type="InterPro" id="IPR020843">
    <property type="entry name" value="ER"/>
</dbReference>
<dbReference type="PANTHER" id="PTHR45348">
    <property type="entry name" value="HYPOTHETICAL OXIDOREDUCTASE (EUROFUNG)"/>
    <property type="match status" value="1"/>
</dbReference>
<dbReference type="Gene3D" id="3.40.50.720">
    <property type="entry name" value="NAD(P)-binding Rossmann-like Domain"/>
    <property type="match status" value="1"/>
</dbReference>
<dbReference type="FunCoup" id="A0A316VV94">
    <property type="interactions" value="9"/>
</dbReference>
<dbReference type="Pfam" id="PF08240">
    <property type="entry name" value="ADH_N"/>
    <property type="match status" value="1"/>
</dbReference>
<dbReference type="InterPro" id="IPR047122">
    <property type="entry name" value="Trans-enoyl_RdTase-like"/>
</dbReference>
<evidence type="ECO:0000259" key="1">
    <source>
        <dbReference type="SMART" id="SM00829"/>
    </source>
</evidence>
<dbReference type="CDD" id="cd08249">
    <property type="entry name" value="enoyl_reductase_like"/>
    <property type="match status" value="1"/>
</dbReference>
<sequence length="354" mass="37569">MAPSQMKALVSAPDHTTEVKEVSVPKPEAGEVLIKVSTVTLNPTDWKHAAFMSTPSQILGCDFCGTVQDSNGTDLAVGTKVAGFVHGGKYEDRGSFAEYLKARADTLSKVPANVDEAVASSVGIAGYTAAQALFSRLELNLPSKTDTLPALDSNSPKLLVWAGSSSVGQYAVQLGRIAGYHVITTASPKNHEYLKSIGASETYDYRQEALPELISKQNPTLSGALDCISEGGTQSLCARSLGSSGGTVVVLLKPEKEAIEVRNDVKIVHTLVYSVLGHPFAYGKAAYDEATVSAENAKLQAFTSQGIFRHLFASGLLRGNVIKHMDGGLSGIPQGFKYMQEGKVSLEKLAYRIG</sequence>
<dbReference type="STRING" id="1522189.A0A316VV94"/>
<dbReference type="SUPFAM" id="SSF50129">
    <property type="entry name" value="GroES-like"/>
    <property type="match status" value="1"/>
</dbReference>
<feature type="domain" description="Enoyl reductase (ER)" evidence="1">
    <location>
        <begin position="8"/>
        <end position="346"/>
    </location>
</feature>
<dbReference type="Gene3D" id="3.90.180.10">
    <property type="entry name" value="Medium-chain alcohol dehydrogenases, catalytic domain"/>
    <property type="match status" value="1"/>
</dbReference>
<dbReference type="PANTHER" id="PTHR45348:SF2">
    <property type="entry name" value="ZINC-TYPE ALCOHOL DEHYDROGENASE-LIKE PROTEIN C2E1P3.01"/>
    <property type="match status" value="1"/>
</dbReference>
<dbReference type="InterPro" id="IPR036291">
    <property type="entry name" value="NAD(P)-bd_dom_sf"/>
</dbReference>
<dbReference type="InterPro" id="IPR011032">
    <property type="entry name" value="GroES-like_sf"/>
</dbReference>
<evidence type="ECO:0000313" key="2">
    <source>
        <dbReference type="EMBL" id="PWN41400.1"/>
    </source>
</evidence>
<protein>
    <submittedName>
        <fullName evidence="2">GroES-like protein</fullName>
    </submittedName>
</protein>
<dbReference type="GeneID" id="37036129"/>
<organism evidence="2 3">
    <name type="scientific">Ceraceosorus guamensis</name>
    <dbReference type="NCBI Taxonomy" id="1522189"/>
    <lineage>
        <taxon>Eukaryota</taxon>
        <taxon>Fungi</taxon>
        <taxon>Dikarya</taxon>
        <taxon>Basidiomycota</taxon>
        <taxon>Ustilaginomycotina</taxon>
        <taxon>Exobasidiomycetes</taxon>
        <taxon>Ceraceosorales</taxon>
        <taxon>Ceraceosoraceae</taxon>
        <taxon>Ceraceosorus</taxon>
    </lineage>
</organism>
<dbReference type="EMBL" id="KZ819393">
    <property type="protein sequence ID" value="PWN41400.1"/>
    <property type="molecule type" value="Genomic_DNA"/>
</dbReference>
<dbReference type="Pfam" id="PF00107">
    <property type="entry name" value="ADH_zinc_N"/>
    <property type="match status" value="1"/>
</dbReference>
<dbReference type="Proteomes" id="UP000245783">
    <property type="component" value="Unassembled WGS sequence"/>
</dbReference>
<dbReference type="AlphaFoldDB" id="A0A316VV94"/>
<dbReference type="InParanoid" id="A0A316VV94"/>
<keyword evidence="3" id="KW-1185">Reference proteome</keyword>
<dbReference type="InterPro" id="IPR013149">
    <property type="entry name" value="ADH-like_C"/>
</dbReference>
<dbReference type="GO" id="GO:0016651">
    <property type="term" value="F:oxidoreductase activity, acting on NAD(P)H"/>
    <property type="evidence" value="ECO:0007669"/>
    <property type="project" value="InterPro"/>
</dbReference>
<accession>A0A316VV94</accession>
<dbReference type="RefSeq" id="XP_025368560.1">
    <property type="nucleotide sequence ID" value="XM_025514259.1"/>
</dbReference>
<dbReference type="SMART" id="SM00829">
    <property type="entry name" value="PKS_ER"/>
    <property type="match status" value="1"/>
</dbReference>
<evidence type="ECO:0000313" key="3">
    <source>
        <dbReference type="Proteomes" id="UP000245783"/>
    </source>
</evidence>
<proteinExistence type="predicted"/>
<dbReference type="OrthoDB" id="10257049at2759"/>
<dbReference type="InterPro" id="IPR013154">
    <property type="entry name" value="ADH-like_N"/>
</dbReference>
<reference evidence="2 3" key="1">
    <citation type="journal article" date="2018" name="Mol. Biol. Evol.">
        <title>Broad Genomic Sampling Reveals a Smut Pathogenic Ancestry of the Fungal Clade Ustilaginomycotina.</title>
        <authorList>
            <person name="Kijpornyongpan T."/>
            <person name="Mondo S.J."/>
            <person name="Barry K."/>
            <person name="Sandor L."/>
            <person name="Lee J."/>
            <person name="Lipzen A."/>
            <person name="Pangilinan J."/>
            <person name="LaButti K."/>
            <person name="Hainaut M."/>
            <person name="Henrissat B."/>
            <person name="Grigoriev I.V."/>
            <person name="Spatafora J.W."/>
            <person name="Aime M.C."/>
        </authorList>
    </citation>
    <scope>NUCLEOTIDE SEQUENCE [LARGE SCALE GENOMIC DNA]</scope>
    <source>
        <strain evidence="2 3">MCA 4658</strain>
    </source>
</reference>